<evidence type="ECO:0000256" key="1">
    <source>
        <dbReference type="SAM" id="SignalP"/>
    </source>
</evidence>
<name>A0A5C8ZQA9_9GAMM</name>
<dbReference type="Proteomes" id="UP000321933">
    <property type="component" value="Unassembled WGS sequence"/>
</dbReference>
<dbReference type="PROSITE" id="PS51257">
    <property type="entry name" value="PROKAR_LIPOPROTEIN"/>
    <property type="match status" value="1"/>
</dbReference>
<sequence>MSAPRTAIAVLAFTALALLGACARPGPEGLFDDYLTRLSRTLDVPHPPVQLSAPPRQPDRADLRFEFATSNLDALDFLALSGCEVQITIGKRNSSLGRMASASQRLLLDLEYLRLAPDCIAAQLRKGDAELAGILRQAHAQKREQLPGRIFLATLGGPEYRNFWRRPGGLAEYPRNTSSAVITALEAINALSERWLNGDYRADNRGFELLLSEVNKGDGGALLAALAMQSNWLAGADAMLASKAAQGPLCRGPIRPAAADILPNVVATYFAGDIQRWSAAVNQRQYELLAPLRALETQLDNTLPPAYREWRVDRENRLERWHTAPRRHVQAVQELLAPCQH</sequence>
<dbReference type="Pfam" id="PF11279">
    <property type="entry name" value="DUF3080"/>
    <property type="match status" value="1"/>
</dbReference>
<accession>A0A5C8ZQA9</accession>
<feature type="signal peptide" evidence="1">
    <location>
        <begin position="1"/>
        <end position="23"/>
    </location>
</feature>
<feature type="chain" id="PRO_5022891423" evidence="1">
    <location>
        <begin position="24"/>
        <end position="341"/>
    </location>
</feature>
<proteinExistence type="predicted"/>
<evidence type="ECO:0000313" key="3">
    <source>
        <dbReference type="Proteomes" id="UP000321933"/>
    </source>
</evidence>
<dbReference type="AlphaFoldDB" id="A0A5C8ZQA9"/>
<reference evidence="2 3" key="1">
    <citation type="submission" date="2019-08" db="EMBL/GenBank/DDBJ databases">
        <title>Parahaliea maris sp. nov., isolated from the surface seawater.</title>
        <authorList>
            <person name="Liu Y."/>
        </authorList>
    </citation>
    <scope>NUCLEOTIDE SEQUENCE [LARGE SCALE GENOMIC DNA]</scope>
    <source>
        <strain evidence="2 3">S2-26</strain>
    </source>
</reference>
<dbReference type="InterPro" id="IPR021431">
    <property type="entry name" value="DUF3080"/>
</dbReference>
<organism evidence="2 3">
    <name type="scientific">Parahaliea aestuarii</name>
    <dbReference type="NCBI Taxonomy" id="1852021"/>
    <lineage>
        <taxon>Bacteria</taxon>
        <taxon>Pseudomonadati</taxon>
        <taxon>Pseudomonadota</taxon>
        <taxon>Gammaproteobacteria</taxon>
        <taxon>Cellvibrionales</taxon>
        <taxon>Halieaceae</taxon>
        <taxon>Parahaliea</taxon>
    </lineage>
</organism>
<dbReference type="RefSeq" id="WP_148065153.1">
    <property type="nucleotide sequence ID" value="NZ_VRYZ01000006.1"/>
</dbReference>
<dbReference type="EMBL" id="VRYZ01000006">
    <property type="protein sequence ID" value="TXS90628.1"/>
    <property type="molecule type" value="Genomic_DNA"/>
</dbReference>
<gene>
    <name evidence="2" type="ORF">FVW59_14945</name>
</gene>
<protein>
    <submittedName>
        <fullName evidence="2">DUF3080 domain-containing protein</fullName>
    </submittedName>
</protein>
<keyword evidence="3" id="KW-1185">Reference proteome</keyword>
<comment type="caution">
    <text evidence="2">The sequence shown here is derived from an EMBL/GenBank/DDBJ whole genome shotgun (WGS) entry which is preliminary data.</text>
</comment>
<dbReference type="OrthoDB" id="6997572at2"/>
<keyword evidence="1" id="KW-0732">Signal</keyword>
<evidence type="ECO:0000313" key="2">
    <source>
        <dbReference type="EMBL" id="TXS90628.1"/>
    </source>
</evidence>